<dbReference type="Gene3D" id="2.60.200.20">
    <property type="match status" value="1"/>
</dbReference>
<evidence type="ECO:0000256" key="1">
    <source>
        <dbReference type="SAM" id="MobiDB-lite"/>
    </source>
</evidence>
<evidence type="ECO:0000256" key="2">
    <source>
        <dbReference type="SAM" id="Phobius"/>
    </source>
</evidence>
<dbReference type="InterPro" id="IPR000906">
    <property type="entry name" value="ZU5_dom"/>
</dbReference>
<dbReference type="Pfam" id="PF00498">
    <property type="entry name" value="FHA"/>
    <property type="match status" value="1"/>
</dbReference>
<keyword evidence="2" id="KW-1133">Transmembrane helix</keyword>
<dbReference type="PROSITE" id="PS50006">
    <property type="entry name" value="FHA_DOMAIN"/>
    <property type="match status" value="1"/>
</dbReference>
<dbReference type="AlphaFoldDB" id="A0A2A6RHF5"/>
<dbReference type="CDD" id="cd00060">
    <property type="entry name" value="FHA"/>
    <property type="match status" value="1"/>
</dbReference>
<dbReference type="Gene3D" id="2.60.220.30">
    <property type="match status" value="1"/>
</dbReference>
<feature type="transmembrane region" description="Helical" evidence="2">
    <location>
        <begin position="177"/>
        <end position="204"/>
    </location>
</feature>
<dbReference type="OrthoDB" id="9816434at2"/>
<dbReference type="PANTHER" id="PTHR23308">
    <property type="entry name" value="NUCLEAR INHIBITOR OF PROTEIN PHOSPHATASE-1"/>
    <property type="match status" value="1"/>
</dbReference>
<feature type="compositionally biased region" description="Low complexity" evidence="1">
    <location>
        <begin position="143"/>
        <end position="155"/>
    </location>
</feature>
<feature type="region of interest" description="Disordered" evidence="1">
    <location>
        <begin position="107"/>
        <end position="166"/>
    </location>
</feature>
<evidence type="ECO:0008006" key="7">
    <source>
        <dbReference type="Google" id="ProtNLM"/>
    </source>
</evidence>
<feature type="compositionally biased region" description="Pro residues" evidence="1">
    <location>
        <begin position="122"/>
        <end position="142"/>
    </location>
</feature>
<evidence type="ECO:0000259" key="3">
    <source>
        <dbReference type="PROSITE" id="PS50006"/>
    </source>
</evidence>
<sequence>MKHLTPHPPMITLTGQTNELQGQTFQARGDDLVIGRQQGCALLVNHGQVSRQHARVVLMGNQWFVEDLNSANGTAVNGQRISGRHPLRSGDRLALGSYEFSVQISGGSADDMTPTVHTPVGAPVPPPPQPSTQAPLPAPPYAAAPAPAQPSTQAPLPAPPYAAAPAPAAPQAQQRSLLLPCLMITLGVCMLFVVTAVAIGMLFYTAPDDHVADTAGAPSNQGAAQGVGFNYDVNAQGVVQVTSQMGGLVTTATGGHLLIPPGVVAPQADGSAGTASFSMQETSDRTPNLPDGFTPLGSVYQLGPNDTMFHAPVMLNLPIPADVDAEEVLGVAFYDQANDTWQMLPAAIDGTNRVVSVATMRFSPWVIFGFMGSASAAQEWRNNNGGILRVSNQHTYNSGRYPPPSGNGPYTVTYGVCIEGYDLADRTQMWQWAPSASWNMMIGDYVHPQSDAYWQTRHFDWWLPNGTYHLIEVWHFSEVNRSTNYSPRFDSYWRRLGPVEMQAGSLMEYRYAEADLELDRYVAGRAPCLGGTFIPPPDNTLAHSTFAYDVHITLAWTMPVGLHLYVTAPDGTTIYHENPEDSNGGQWVMGEPPSRSSRATGDRQDPPPANLVCLADLLEEDLAPYVLAESVFWENDTAPSGTYSIGVNYYSGCGRHDSIPFTIHAAVRGEVQTFSGDARPGPPQEVGTLRVP</sequence>
<dbReference type="SMART" id="SM00240">
    <property type="entry name" value="FHA"/>
    <property type="match status" value="1"/>
</dbReference>
<dbReference type="SUPFAM" id="SSF49879">
    <property type="entry name" value="SMAD/FHA domain"/>
    <property type="match status" value="1"/>
</dbReference>
<keyword evidence="6" id="KW-1185">Reference proteome</keyword>
<accession>A0A2A6RHF5</accession>
<keyword evidence="2" id="KW-0812">Transmembrane</keyword>
<feature type="domain" description="FHA" evidence="3">
    <location>
        <begin position="32"/>
        <end position="81"/>
    </location>
</feature>
<keyword evidence="2" id="KW-0472">Membrane</keyword>
<feature type="domain" description="ZU5" evidence="4">
    <location>
        <begin position="235"/>
        <end position="371"/>
    </location>
</feature>
<reference evidence="6" key="1">
    <citation type="submission" date="2017-08" db="EMBL/GenBank/DDBJ databases">
        <authorList>
            <person name="Grouzdev D.S."/>
            <person name="Gaisin V.A."/>
            <person name="Rysina M.S."/>
            <person name="Gorlenko V.M."/>
        </authorList>
    </citation>
    <scope>NUCLEOTIDE SEQUENCE [LARGE SCALE GENOMIC DNA]</scope>
    <source>
        <strain evidence="6">Kir15-3F</strain>
    </source>
</reference>
<proteinExistence type="predicted"/>
<dbReference type="InterPro" id="IPR050923">
    <property type="entry name" value="Cell_Proc_Reg/RNA_Proc"/>
</dbReference>
<feature type="region of interest" description="Disordered" evidence="1">
    <location>
        <begin position="673"/>
        <end position="692"/>
    </location>
</feature>
<comment type="caution">
    <text evidence="5">The sequence shown here is derived from an EMBL/GenBank/DDBJ whole genome shotgun (WGS) entry which is preliminary data.</text>
</comment>
<dbReference type="PROSITE" id="PS51145">
    <property type="entry name" value="ZU5"/>
    <property type="match status" value="1"/>
</dbReference>
<dbReference type="InterPro" id="IPR000253">
    <property type="entry name" value="FHA_dom"/>
</dbReference>
<evidence type="ECO:0000313" key="6">
    <source>
        <dbReference type="Proteomes" id="UP000220527"/>
    </source>
</evidence>
<dbReference type="Pfam" id="PF00791">
    <property type="entry name" value="ZU5"/>
    <property type="match status" value="1"/>
</dbReference>
<dbReference type="EMBL" id="NQWI01000062">
    <property type="protein sequence ID" value="PDW02554.1"/>
    <property type="molecule type" value="Genomic_DNA"/>
</dbReference>
<feature type="region of interest" description="Disordered" evidence="1">
    <location>
        <begin position="576"/>
        <end position="607"/>
    </location>
</feature>
<protein>
    <recommendedName>
        <fullName evidence="7">FHA domain-containing protein</fullName>
    </recommendedName>
</protein>
<dbReference type="InterPro" id="IPR008984">
    <property type="entry name" value="SMAD_FHA_dom_sf"/>
</dbReference>
<gene>
    <name evidence="5" type="ORF">CJ255_13430</name>
</gene>
<name>A0A2A6RHF5_9CHLR</name>
<dbReference type="RefSeq" id="WP_097644618.1">
    <property type="nucleotide sequence ID" value="NZ_NQWI01000062.1"/>
</dbReference>
<evidence type="ECO:0000259" key="4">
    <source>
        <dbReference type="PROSITE" id="PS51145"/>
    </source>
</evidence>
<dbReference type="Proteomes" id="UP000220527">
    <property type="component" value="Unassembled WGS sequence"/>
</dbReference>
<organism evidence="5 6">
    <name type="scientific">Candidatus Viridilinea mediisalina</name>
    <dbReference type="NCBI Taxonomy" id="2024553"/>
    <lineage>
        <taxon>Bacteria</taxon>
        <taxon>Bacillati</taxon>
        <taxon>Chloroflexota</taxon>
        <taxon>Chloroflexia</taxon>
        <taxon>Chloroflexales</taxon>
        <taxon>Chloroflexineae</taxon>
        <taxon>Oscillochloridaceae</taxon>
        <taxon>Candidatus Viridilinea</taxon>
    </lineage>
</organism>
<evidence type="ECO:0000313" key="5">
    <source>
        <dbReference type="EMBL" id="PDW02554.1"/>
    </source>
</evidence>